<accession>A0A081RML4</accession>
<dbReference type="AlphaFoldDB" id="A0A081RML4"/>
<evidence type="ECO:0000313" key="1">
    <source>
        <dbReference type="EMBL" id="KEQ56437.1"/>
    </source>
</evidence>
<dbReference type="EMBL" id="JOKN01000018">
    <property type="protein sequence ID" value="KEQ56437.1"/>
    <property type="molecule type" value="Genomic_DNA"/>
</dbReference>
<evidence type="ECO:0008006" key="3">
    <source>
        <dbReference type="Google" id="ProtNLM"/>
    </source>
</evidence>
<sequence>MESEKYHKIYETIQNIDSKIRFITIIDYEGRLLFGGQKEGVSNYLKPDHQKESLRHAMDAWKLRDKFSNYIGKGKYAVVEYEKIKRISIPFEENKMIYLTTEVDADHQSIVNSILKLVE</sequence>
<dbReference type="Proteomes" id="UP000028059">
    <property type="component" value="Unassembled WGS sequence"/>
</dbReference>
<reference evidence="1 2" key="1">
    <citation type="submission" date="2014-06" db="EMBL/GenBank/DDBJ databases">
        <authorList>
            <person name="Ngugi D.K."/>
            <person name="Blom J."/>
            <person name="Alam I."/>
            <person name="Rashid M."/>
            <person name="Ba Alawi W."/>
            <person name="Zhang G."/>
            <person name="Hikmawan T."/>
            <person name="Guan Y."/>
            <person name="Antunes A."/>
            <person name="Siam R."/>
            <person name="ElDorry H."/>
            <person name="Bajic V."/>
            <person name="Stingl U."/>
        </authorList>
    </citation>
    <scope>NUCLEOTIDE SEQUENCE [LARGE SCALE GENOMIC DNA]</scope>
    <source>
        <strain evidence="1">SCGC AAA799-N04</strain>
    </source>
</reference>
<evidence type="ECO:0000313" key="2">
    <source>
        <dbReference type="Proteomes" id="UP000028059"/>
    </source>
</evidence>
<keyword evidence="2" id="KW-1185">Reference proteome</keyword>
<protein>
    <recommendedName>
        <fullName evidence="3">Roadblock/LAMTOR2 domain-containing protein</fullName>
    </recommendedName>
</protein>
<dbReference type="Pfam" id="PF20364">
    <property type="entry name" value="DUF6659"/>
    <property type="match status" value="1"/>
</dbReference>
<proteinExistence type="predicted"/>
<dbReference type="InterPro" id="IPR046600">
    <property type="entry name" value="DUF6659"/>
</dbReference>
<comment type="caution">
    <text evidence="1">The sequence shown here is derived from an EMBL/GenBank/DDBJ whole genome shotgun (WGS) entry which is preliminary data.</text>
</comment>
<organism evidence="1 2">
    <name type="scientific">Marine Group I thaumarchaeote SCGC AAA799-N04</name>
    <dbReference type="NCBI Taxonomy" id="1502293"/>
    <lineage>
        <taxon>Archaea</taxon>
        <taxon>Nitrososphaerota</taxon>
        <taxon>Marine Group I</taxon>
    </lineage>
</organism>
<name>A0A081RML4_9ARCH</name>
<gene>
    <name evidence="1" type="ORF">AAA799N04_01076</name>
</gene>